<proteinExistence type="predicted"/>
<evidence type="ECO:0000313" key="1">
    <source>
        <dbReference type="EMBL" id="JAQ01107.1"/>
    </source>
</evidence>
<accession>A0A146L1J8</accession>
<name>A0A146L1J8_LYGHE</name>
<feature type="non-terminal residue" evidence="1">
    <location>
        <position position="1"/>
    </location>
</feature>
<sequence>TTTTSSSSTSITVSTLTDVTSSFLKRFDIEAFKTPALHYAATGTSVSNDNHSLYANLCDSLHDVCDNKGNSQSSSTTATNISCQNTSTIASITKGKENQPINCVLGVNTTTTATAANVPVVDGDEYSPGALPPAMLLPPAKLHMSPSQTVAKAP</sequence>
<reference evidence="1" key="1">
    <citation type="journal article" date="2016" name="Gigascience">
        <title>De novo construction of an expanded transcriptome assembly for the western tarnished plant bug, Lygus hesperus.</title>
        <authorList>
            <person name="Tassone E.E."/>
            <person name="Geib S.M."/>
            <person name="Hall B."/>
            <person name="Fabrick J.A."/>
            <person name="Brent C.S."/>
            <person name="Hull J.J."/>
        </authorList>
    </citation>
    <scope>NUCLEOTIDE SEQUENCE</scope>
</reference>
<dbReference type="EMBL" id="GDHC01017522">
    <property type="protein sequence ID" value="JAQ01107.1"/>
    <property type="molecule type" value="Transcribed_RNA"/>
</dbReference>
<dbReference type="AlphaFoldDB" id="A0A146L1J8"/>
<organism evidence="1">
    <name type="scientific">Lygus hesperus</name>
    <name type="common">Western plant bug</name>
    <dbReference type="NCBI Taxonomy" id="30085"/>
    <lineage>
        <taxon>Eukaryota</taxon>
        <taxon>Metazoa</taxon>
        <taxon>Ecdysozoa</taxon>
        <taxon>Arthropoda</taxon>
        <taxon>Hexapoda</taxon>
        <taxon>Insecta</taxon>
        <taxon>Pterygota</taxon>
        <taxon>Neoptera</taxon>
        <taxon>Paraneoptera</taxon>
        <taxon>Hemiptera</taxon>
        <taxon>Heteroptera</taxon>
        <taxon>Panheteroptera</taxon>
        <taxon>Cimicomorpha</taxon>
        <taxon>Miridae</taxon>
        <taxon>Mirini</taxon>
        <taxon>Lygus</taxon>
    </lineage>
</organism>
<gene>
    <name evidence="1" type="ORF">g.11528</name>
</gene>
<protein>
    <submittedName>
        <fullName evidence="1">Uncharacterized protein</fullName>
    </submittedName>
</protein>